<sequence length="194" mass="21685">MGKAERTKQFIIEKTATLFNTKGIAATSLLDMTEATGLTKGSIYGNFKNKDEVALEVFRYNFKKVTNLVAEEMARESTFRGKILCYPRIYTLFNDPRFPVGGCVILNTAIEVDDTLPFMCEEVSKAINSWKNTLIFLINEGIKAGEFRSESKAEDLALQIIAIIEGAVMLTKVSGKLDYMQSLMKTVENLINSL</sequence>
<evidence type="ECO:0000259" key="5">
    <source>
        <dbReference type="PROSITE" id="PS50977"/>
    </source>
</evidence>
<evidence type="ECO:0000256" key="1">
    <source>
        <dbReference type="ARBA" id="ARBA00023015"/>
    </source>
</evidence>
<dbReference type="Proteomes" id="UP001236507">
    <property type="component" value="Unassembled WGS sequence"/>
</dbReference>
<comment type="caution">
    <text evidence="6">The sequence shown here is derived from an EMBL/GenBank/DDBJ whole genome shotgun (WGS) entry which is preliminary data.</text>
</comment>
<keyword evidence="1" id="KW-0805">Transcription regulation</keyword>
<feature type="domain" description="HTH tetR-type" evidence="5">
    <location>
        <begin position="5"/>
        <end position="65"/>
    </location>
</feature>
<dbReference type="Gene3D" id="1.10.357.10">
    <property type="entry name" value="Tetracycline Repressor, domain 2"/>
    <property type="match status" value="1"/>
</dbReference>
<dbReference type="Pfam" id="PF00440">
    <property type="entry name" value="TetR_N"/>
    <property type="match status" value="1"/>
</dbReference>
<dbReference type="PANTHER" id="PTHR47506">
    <property type="entry name" value="TRANSCRIPTIONAL REGULATORY PROTEIN"/>
    <property type="match status" value="1"/>
</dbReference>
<gene>
    <name evidence="6" type="ORF">QM524_10585</name>
</gene>
<protein>
    <submittedName>
        <fullName evidence="6">TetR/AcrR family transcriptional regulator</fullName>
    </submittedName>
</protein>
<accession>A0ABT6Y7X2</accession>
<dbReference type="PROSITE" id="PS50977">
    <property type="entry name" value="HTH_TETR_2"/>
    <property type="match status" value="1"/>
</dbReference>
<evidence type="ECO:0000256" key="2">
    <source>
        <dbReference type="ARBA" id="ARBA00023125"/>
    </source>
</evidence>
<keyword evidence="3" id="KW-0804">Transcription</keyword>
<dbReference type="InterPro" id="IPR011075">
    <property type="entry name" value="TetR_C"/>
</dbReference>
<proteinExistence type="predicted"/>
<dbReference type="Pfam" id="PF16925">
    <property type="entry name" value="TetR_C_13"/>
    <property type="match status" value="1"/>
</dbReference>
<dbReference type="PANTHER" id="PTHR47506:SF3">
    <property type="entry name" value="HTH-TYPE TRANSCRIPTIONAL REGULATOR LMRA"/>
    <property type="match status" value="1"/>
</dbReference>
<dbReference type="SUPFAM" id="SSF46689">
    <property type="entry name" value="Homeodomain-like"/>
    <property type="match status" value="1"/>
</dbReference>
<evidence type="ECO:0000256" key="4">
    <source>
        <dbReference type="PROSITE-ProRule" id="PRU00335"/>
    </source>
</evidence>
<dbReference type="InterPro" id="IPR009057">
    <property type="entry name" value="Homeodomain-like_sf"/>
</dbReference>
<keyword evidence="2 4" id="KW-0238">DNA-binding</keyword>
<name>A0ABT6Y7X2_9BACT</name>
<organism evidence="6 7">
    <name type="scientific">Flectobacillus roseus</name>
    <dbReference type="NCBI Taxonomy" id="502259"/>
    <lineage>
        <taxon>Bacteria</taxon>
        <taxon>Pseudomonadati</taxon>
        <taxon>Bacteroidota</taxon>
        <taxon>Cytophagia</taxon>
        <taxon>Cytophagales</taxon>
        <taxon>Flectobacillaceae</taxon>
        <taxon>Flectobacillus</taxon>
    </lineage>
</organism>
<evidence type="ECO:0000313" key="7">
    <source>
        <dbReference type="Proteomes" id="UP001236507"/>
    </source>
</evidence>
<evidence type="ECO:0000313" key="6">
    <source>
        <dbReference type="EMBL" id="MDI9859658.1"/>
    </source>
</evidence>
<dbReference type="EMBL" id="JASHIF010000008">
    <property type="protein sequence ID" value="MDI9859658.1"/>
    <property type="molecule type" value="Genomic_DNA"/>
</dbReference>
<dbReference type="SUPFAM" id="SSF48498">
    <property type="entry name" value="Tetracyclin repressor-like, C-terminal domain"/>
    <property type="match status" value="1"/>
</dbReference>
<dbReference type="RefSeq" id="WP_283344561.1">
    <property type="nucleotide sequence ID" value="NZ_JASHIF010000008.1"/>
</dbReference>
<keyword evidence="7" id="KW-1185">Reference proteome</keyword>
<dbReference type="InterPro" id="IPR036271">
    <property type="entry name" value="Tet_transcr_reg_TetR-rel_C_sf"/>
</dbReference>
<evidence type="ECO:0000256" key="3">
    <source>
        <dbReference type="ARBA" id="ARBA00023163"/>
    </source>
</evidence>
<reference evidence="6 7" key="1">
    <citation type="submission" date="2023-05" db="EMBL/GenBank/DDBJ databases">
        <title>Novel species of genus Flectobacillus isolated from stream in China.</title>
        <authorList>
            <person name="Lu H."/>
        </authorList>
    </citation>
    <scope>NUCLEOTIDE SEQUENCE [LARGE SCALE GENOMIC DNA]</scope>
    <source>
        <strain evidence="6 7">KCTC 42575</strain>
    </source>
</reference>
<dbReference type="InterPro" id="IPR001647">
    <property type="entry name" value="HTH_TetR"/>
</dbReference>
<feature type="DNA-binding region" description="H-T-H motif" evidence="4">
    <location>
        <begin position="28"/>
        <end position="47"/>
    </location>
</feature>
<dbReference type="PRINTS" id="PR00455">
    <property type="entry name" value="HTHTETR"/>
</dbReference>